<dbReference type="Proteomes" id="UP000039865">
    <property type="component" value="Unassembled WGS sequence"/>
</dbReference>
<feature type="compositionally biased region" description="Polar residues" evidence="2">
    <location>
        <begin position="156"/>
        <end position="167"/>
    </location>
</feature>
<feature type="coiled-coil region" evidence="1">
    <location>
        <begin position="1351"/>
        <end position="1378"/>
    </location>
</feature>
<feature type="compositionally biased region" description="Polar residues" evidence="2">
    <location>
        <begin position="1103"/>
        <end position="1115"/>
    </location>
</feature>
<dbReference type="EMBL" id="CCKQ01002577">
    <property type="protein sequence ID" value="CDW73688.1"/>
    <property type="molecule type" value="Genomic_DNA"/>
</dbReference>
<evidence type="ECO:0000256" key="2">
    <source>
        <dbReference type="SAM" id="MobiDB-lite"/>
    </source>
</evidence>
<evidence type="ECO:0000313" key="4">
    <source>
        <dbReference type="Proteomes" id="UP000039865"/>
    </source>
</evidence>
<sequence length="1391" mass="161561">MRRLKEGFYGIMKLSNAVKEKPEAKTQIIEFSQNNKIEKPQTEAIIVLQTQLEDDVSLATQEEVKSSNQNLQQQNQQAILKLDEISIQFDMNDKNEETNLNKQPEEEKKAPSYQPGKQRAKQKGKKAPAPTFKKMLQLKVTNEKGVEENDIELPPSLTQNSLQSNQIPPEDKKESQLQQNKPDFSKEELKISSQQDQKIQAPIQIKDQIGETQKQEMIISQISNPVVKEIDTFIYKPQPQKQYTALEMLANLVESDYPKDPQFALKFKRQEKLTNIFTAYKQKCTVFIRYHFMLWKYLTNIIKIKNQQDQNEFVKNDKLSLKKDFIQQLKQLKDLKYTFPKQYTGLMQMIIVLQKVIIKQQRKSFAKIQMNNNLAIDEHFDQIQGNLSNLDEYIKVVKQNRVEVANNPQYLDNEAYIKHLITVSKEAKLRESEKVIKKISYTEEEMPKKLKAVVKLIQIINKLSYVDKGVLRRLRIWHSRGLREEMKILCASLSKCKKQETRINLINLQQFLRVKIQYYFYQWINKVASSAQNNQNQQHYDEFIQRSASSNQLRIRSANNKDVVSGSLGPNLKSVTSMGMNSNTLNTHASNNKRATPQSYSIDETANKGKIAQSSQMNKRHQQKLIMGSFDFDSKYSVIQPPGNQKPKPNQIRMTSQGSMNTSNISANISSNHSQNRHINFTPIDIGEVLIARSGQTKLSNHIKTITNISNQQAKYKTVLKLSPEVQSLFNCLNNQQRLIQYDSVFKIFKYKNYVQKRANNLNNQTQYIQRLSNIQVGLFILKFFQLWISVLRVDKNINKKFDQKKELKVKVLSRLQRQMSKAYLGNINYSFQKWRNLAASKSQGQDVKVESIDQGIIQVQAQVGQELERTLQKQQKLAKTLKREKLLINLVLKYESSYNPQHQKKHVLDLWAKNVGIMMEFGRITKYLQEIDISTNEKRDLDMRIAQINDDNEQIQLKMRNFTMTIDCEMCKQLIINKAQMVAQQQNERRQNVWDMYSQNESEVKRIEDDEGSQWNESSYDHIRRITSNGGSSRNLTARSGKLQFSNRNADSKTIQEDIIIRQNEEYKAQVQNNNQANQLNYQQDDNGSEQSSEFIRLPSDNGESAPNTGKQNASMNFFENQQNLNQRKGTFGKIMIDANQPRRSTQVVRVQKFGDKDYVQGDQEEYQDKSSEGSNETKMMKLDQSQFSQITSLYQKQNSTKLIIKSDDSKSLFSRSSLKLVNNPRSSQFLKDSAINEEGLSNNISQNQPKLNAQSSQVTIGGVQSSNHNDTTEMRRLSSFNTMSEGNMLSGMGQSMLQDQMRFYNKRISRISEAGTIIEEADPEQFGNDLNQELRVKEDNLRIHYNMQVQEHQMQKEMMMRKIRELQKHRDMLKAQTLGSQINHTQKIY</sequence>
<evidence type="ECO:0000313" key="3">
    <source>
        <dbReference type="EMBL" id="CDW73688.1"/>
    </source>
</evidence>
<feature type="region of interest" description="Disordered" evidence="2">
    <location>
        <begin position="151"/>
        <end position="195"/>
    </location>
</feature>
<feature type="region of interest" description="Disordered" evidence="2">
    <location>
        <begin position="96"/>
        <end position="135"/>
    </location>
</feature>
<reference evidence="3 4" key="1">
    <citation type="submission" date="2014-06" db="EMBL/GenBank/DDBJ databases">
        <authorList>
            <person name="Swart Estienne"/>
        </authorList>
    </citation>
    <scope>NUCLEOTIDE SEQUENCE [LARGE SCALE GENOMIC DNA]</scope>
    <source>
        <strain evidence="3 4">130c</strain>
    </source>
</reference>
<keyword evidence="1" id="KW-0175">Coiled coil</keyword>
<keyword evidence="4" id="KW-1185">Reference proteome</keyword>
<proteinExistence type="predicted"/>
<evidence type="ECO:0000256" key="1">
    <source>
        <dbReference type="SAM" id="Coils"/>
    </source>
</evidence>
<feature type="coiled-coil region" evidence="1">
    <location>
        <begin position="61"/>
        <end position="88"/>
    </location>
</feature>
<protein>
    <submittedName>
        <fullName evidence="3">Uncharacterized protein</fullName>
    </submittedName>
</protein>
<accession>A0A077ZYS6</accession>
<feature type="compositionally biased region" description="Basic and acidic residues" evidence="2">
    <location>
        <begin position="96"/>
        <end position="110"/>
    </location>
</feature>
<feature type="region of interest" description="Disordered" evidence="2">
    <location>
        <begin position="1082"/>
        <end position="1115"/>
    </location>
</feature>
<dbReference type="InParanoid" id="A0A077ZYS6"/>
<gene>
    <name evidence="3" type="primary">Contig16335.g17401</name>
    <name evidence="3" type="ORF">STYLEM_2673</name>
</gene>
<name>A0A077ZYS6_STYLE</name>
<organism evidence="3 4">
    <name type="scientific">Stylonychia lemnae</name>
    <name type="common">Ciliate</name>
    <dbReference type="NCBI Taxonomy" id="5949"/>
    <lineage>
        <taxon>Eukaryota</taxon>
        <taxon>Sar</taxon>
        <taxon>Alveolata</taxon>
        <taxon>Ciliophora</taxon>
        <taxon>Intramacronucleata</taxon>
        <taxon>Spirotrichea</taxon>
        <taxon>Stichotrichia</taxon>
        <taxon>Sporadotrichida</taxon>
        <taxon>Oxytrichidae</taxon>
        <taxon>Stylonychinae</taxon>
        <taxon>Stylonychia</taxon>
    </lineage>
</organism>